<dbReference type="InterPro" id="IPR004573">
    <property type="entry name" value="rRNA_ssu_MeTfrase_B"/>
</dbReference>
<gene>
    <name evidence="15" type="ORF">METZ01_LOCUS29782</name>
</gene>
<accession>A0A381QD69</accession>
<dbReference type="GO" id="GO:0003723">
    <property type="term" value="F:RNA binding"/>
    <property type="evidence" value="ECO:0007669"/>
    <property type="project" value="UniProtKB-KW"/>
</dbReference>
<comment type="subcellular location">
    <subcellularLocation>
        <location evidence="2">Cytoplasm</location>
    </subcellularLocation>
</comment>
<dbReference type="Pfam" id="PF22458">
    <property type="entry name" value="RsmF-B_ferredox"/>
    <property type="match status" value="1"/>
</dbReference>
<dbReference type="FunFam" id="3.40.50.150:FF:000022">
    <property type="entry name" value="Ribosomal RNA small subunit methyltransferase B"/>
    <property type="match status" value="1"/>
</dbReference>
<evidence type="ECO:0000256" key="3">
    <source>
        <dbReference type="ARBA" id="ARBA00007494"/>
    </source>
</evidence>
<dbReference type="Pfam" id="PF01029">
    <property type="entry name" value="NusB"/>
    <property type="match status" value="1"/>
</dbReference>
<dbReference type="PRINTS" id="PR02008">
    <property type="entry name" value="RCMTFAMILY"/>
</dbReference>
<dbReference type="NCBIfam" id="TIGR00563">
    <property type="entry name" value="rsmB"/>
    <property type="match status" value="1"/>
</dbReference>
<dbReference type="GO" id="GO:0070475">
    <property type="term" value="P:rRNA base methylation"/>
    <property type="evidence" value="ECO:0007669"/>
    <property type="project" value="TreeGrafter"/>
</dbReference>
<dbReference type="GO" id="GO:0005829">
    <property type="term" value="C:cytosol"/>
    <property type="evidence" value="ECO:0007669"/>
    <property type="project" value="TreeGrafter"/>
</dbReference>
<comment type="catalytic activity">
    <reaction evidence="13">
        <text>cytidine(967) in 16S rRNA + S-adenosyl-L-methionine = 5-methylcytidine(967) in 16S rRNA + S-adenosyl-L-homocysteine + H(+)</text>
        <dbReference type="Rhea" id="RHEA:42748"/>
        <dbReference type="Rhea" id="RHEA-COMP:10219"/>
        <dbReference type="Rhea" id="RHEA-COMP:10220"/>
        <dbReference type="ChEBI" id="CHEBI:15378"/>
        <dbReference type="ChEBI" id="CHEBI:57856"/>
        <dbReference type="ChEBI" id="CHEBI:59789"/>
        <dbReference type="ChEBI" id="CHEBI:74483"/>
        <dbReference type="ChEBI" id="CHEBI:82748"/>
        <dbReference type="EC" id="2.1.1.176"/>
    </reaction>
</comment>
<dbReference type="InterPro" id="IPR054728">
    <property type="entry name" value="RsmB-like_ferredoxin"/>
</dbReference>
<evidence type="ECO:0000256" key="10">
    <source>
        <dbReference type="ARBA" id="ARBA00022884"/>
    </source>
</evidence>
<evidence type="ECO:0000256" key="6">
    <source>
        <dbReference type="ARBA" id="ARBA00022552"/>
    </source>
</evidence>
<sequence length="377" mass="42163">MLNQLISKPLRDKDLDLKSLLIIGFYQLRELSIPDYAVINETVSTASMYGKPWGKSLINGVLRNYLRSQHELEERLNQSAADTRYSHPSWLVDELFKQWPEQAEQILAHNNVRPPMTLRANQRQNSREELLKQLHVASVGAQAGKFSNTAIYLDQPCPLANLPGFENGQLSVQDEASQLVPALLQLSPGQSVLDACAAPGGKTCHILESECSLTCLLALDRASDRVNKIKDNLTRLHLEATTLCADVNSLSTWWDGKKFDRILLDAPCSATGVVRRHPDIKLLGTPENVLSLQKNQQKLLSSLWPCLKKGGLLLYTTCSLLRQENEFIIDEFLQCTDNAKYEGVAADWGVECRYGRQLLTGANDGPDGFFYSLLRKV</sequence>
<dbReference type="AlphaFoldDB" id="A0A381QD69"/>
<feature type="domain" description="SAM-dependent MTase RsmB/NOP-type" evidence="14">
    <location>
        <begin position="106"/>
        <end position="377"/>
    </location>
</feature>
<dbReference type="InterPro" id="IPR035926">
    <property type="entry name" value="NusB-like_sf"/>
</dbReference>
<dbReference type="GO" id="GO:0009383">
    <property type="term" value="F:rRNA (cytosine-C5-)-methyltransferase activity"/>
    <property type="evidence" value="ECO:0007669"/>
    <property type="project" value="TreeGrafter"/>
</dbReference>
<comment type="similarity">
    <text evidence="3">Belongs to the class I-like SAM-binding methyltransferase superfamily. RsmB/NOP family.</text>
</comment>
<dbReference type="InterPro" id="IPR049560">
    <property type="entry name" value="MeTrfase_RsmB-F_NOP2_cat"/>
</dbReference>
<dbReference type="NCBIfam" id="NF008149">
    <property type="entry name" value="PRK10901.1"/>
    <property type="match status" value="1"/>
</dbReference>
<dbReference type="EC" id="2.1.1.176" evidence="4"/>
<dbReference type="EMBL" id="UINC01001296">
    <property type="protein sequence ID" value="SUZ76928.1"/>
    <property type="molecule type" value="Genomic_DNA"/>
</dbReference>
<protein>
    <recommendedName>
        <fullName evidence="4">16S rRNA (cytosine(967)-C(5))-methyltransferase</fullName>
        <ecNumber evidence="4">2.1.1.176</ecNumber>
    </recommendedName>
    <alternativeName>
        <fullName evidence="11">16S rRNA m5C967 methyltransferase</fullName>
    </alternativeName>
    <alternativeName>
        <fullName evidence="12">rRNA (cytosine-C(5)-)-methyltransferase RsmB</fullName>
    </alternativeName>
</protein>
<evidence type="ECO:0000256" key="1">
    <source>
        <dbReference type="ARBA" id="ARBA00002724"/>
    </source>
</evidence>
<reference evidence="15" key="1">
    <citation type="submission" date="2018-05" db="EMBL/GenBank/DDBJ databases">
        <authorList>
            <person name="Lanie J.A."/>
            <person name="Ng W.-L."/>
            <person name="Kazmierczak K.M."/>
            <person name="Andrzejewski T.M."/>
            <person name="Davidsen T.M."/>
            <person name="Wayne K.J."/>
            <person name="Tettelin H."/>
            <person name="Glass J.I."/>
            <person name="Rusch D."/>
            <person name="Podicherti R."/>
            <person name="Tsui H.-C.T."/>
            <person name="Winkler M.E."/>
        </authorList>
    </citation>
    <scope>NUCLEOTIDE SEQUENCE</scope>
</reference>
<dbReference type="PROSITE" id="PS01153">
    <property type="entry name" value="NOL1_NOP2_SUN"/>
    <property type="match status" value="1"/>
</dbReference>
<evidence type="ECO:0000256" key="12">
    <source>
        <dbReference type="ARBA" id="ARBA00031088"/>
    </source>
</evidence>
<dbReference type="Gene3D" id="3.40.50.150">
    <property type="entry name" value="Vaccinia Virus protein VP39"/>
    <property type="match status" value="1"/>
</dbReference>
<dbReference type="GO" id="GO:0006355">
    <property type="term" value="P:regulation of DNA-templated transcription"/>
    <property type="evidence" value="ECO:0007669"/>
    <property type="project" value="InterPro"/>
</dbReference>
<dbReference type="PANTHER" id="PTHR22807">
    <property type="entry name" value="NOP2 YEAST -RELATED NOL1/NOP2/FMU SUN DOMAIN-CONTAINING"/>
    <property type="match status" value="1"/>
</dbReference>
<dbReference type="InterPro" id="IPR006027">
    <property type="entry name" value="NusB_RsmB_TIM44"/>
</dbReference>
<keyword evidence="8" id="KW-0808">Transferase</keyword>
<evidence type="ECO:0000256" key="5">
    <source>
        <dbReference type="ARBA" id="ARBA00022490"/>
    </source>
</evidence>
<evidence type="ECO:0000256" key="13">
    <source>
        <dbReference type="ARBA" id="ARBA00047283"/>
    </source>
</evidence>
<name>A0A381QD69_9ZZZZ</name>
<keyword evidence="6" id="KW-0698">rRNA processing</keyword>
<evidence type="ECO:0000256" key="2">
    <source>
        <dbReference type="ARBA" id="ARBA00004496"/>
    </source>
</evidence>
<proteinExistence type="inferred from homology"/>
<dbReference type="InterPro" id="IPR001678">
    <property type="entry name" value="MeTrfase_RsmB-F_NOP2_dom"/>
</dbReference>
<keyword evidence="5" id="KW-0963">Cytoplasm</keyword>
<dbReference type="Gene3D" id="3.30.70.1170">
    <property type="entry name" value="Sun protein, domain 3"/>
    <property type="match status" value="1"/>
</dbReference>
<keyword evidence="9" id="KW-0949">S-adenosyl-L-methionine</keyword>
<dbReference type="PANTHER" id="PTHR22807:SF61">
    <property type="entry name" value="NOL1_NOP2_SUN FAMILY PROTEIN _ ANTITERMINATION NUSB DOMAIN-CONTAINING PROTEIN"/>
    <property type="match status" value="1"/>
</dbReference>
<evidence type="ECO:0000256" key="4">
    <source>
        <dbReference type="ARBA" id="ARBA00012140"/>
    </source>
</evidence>
<keyword evidence="7" id="KW-0489">Methyltransferase</keyword>
<evidence type="ECO:0000256" key="8">
    <source>
        <dbReference type="ARBA" id="ARBA00022679"/>
    </source>
</evidence>
<dbReference type="PROSITE" id="PS51686">
    <property type="entry name" value="SAM_MT_RSMB_NOP"/>
    <property type="match status" value="1"/>
</dbReference>
<keyword evidence="10" id="KW-0694">RNA-binding</keyword>
<evidence type="ECO:0000313" key="15">
    <source>
        <dbReference type="EMBL" id="SUZ76928.1"/>
    </source>
</evidence>
<dbReference type="CDD" id="cd02440">
    <property type="entry name" value="AdoMet_MTases"/>
    <property type="match status" value="1"/>
</dbReference>
<organism evidence="15">
    <name type="scientific">marine metagenome</name>
    <dbReference type="NCBI Taxonomy" id="408172"/>
    <lineage>
        <taxon>unclassified sequences</taxon>
        <taxon>metagenomes</taxon>
        <taxon>ecological metagenomes</taxon>
    </lineage>
</organism>
<dbReference type="Pfam" id="PF01189">
    <property type="entry name" value="Methyltr_RsmB-F"/>
    <property type="match status" value="1"/>
</dbReference>
<comment type="function">
    <text evidence="1">Specifically methylates the cytosine at position 967 (m5C967) of 16S rRNA.</text>
</comment>
<dbReference type="InterPro" id="IPR029063">
    <property type="entry name" value="SAM-dependent_MTases_sf"/>
</dbReference>
<dbReference type="Gene3D" id="1.10.940.10">
    <property type="entry name" value="NusB-like"/>
    <property type="match status" value="1"/>
</dbReference>
<dbReference type="SUPFAM" id="SSF48013">
    <property type="entry name" value="NusB-like"/>
    <property type="match status" value="1"/>
</dbReference>
<evidence type="ECO:0000256" key="9">
    <source>
        <dbReference type="ARBA" id="ARBA00022691"/>
    </source>
</evidence>
<dbReference type="SUPFAM" id="SSF53335">
    <property type="entry name" value="S-adenosyl-L-methionine-dependent methyltransferases"/>
    <property type="match status" value="1"/>
</dbReference>
<evidence type="ECO:0000256" key="11">
    <source>
        <dbReference type="ARBA" id="ARBA00030399"/>
    </source>
</evidence>
<evidence type="ECO:0000256" key="7">
    <source>
        <dbReference type="ARBA" id="ARBA00022603"/>
    </source>
</evidence>
<dbReference type="InterPro" id="IPR023267">
    <property type="entry name" value="RCMT"/>
</dbReference>
<dbReference type="InterPro" id="IPR018314">
    <property type="entry name" value="RsmB/NOL1/NOP2-like_CS"/>
</dbReference>
<evidence type="ECO:0000259" key="14">
    <source>
        <dbReference type="PROSITE" id="PS51686"/>
    </source>
</evidence>